<dbReference type="GO" id="GO:0004519">
    <property type="term" value="F:endonuclease activity"/>
    <property type="evidence" value="ECO:0007669"/>
    <property type="project" value="UniProtKB-KW"/>
</dbReference>
<dbReference type="Proteomes" id="UP000648352">
    <property type="component" value="Unassembled WGS sequence"/>
</dbReference>
<accession>A0ABR8S5R6</accession>
<sequence length="53" mass="5786">LKHHTAWTVTQHPDGTLEWTSPTGQNYLDIPHRTLEFTATATATADSGAPPPF</sequence>
<keyword evidence="1" id="KW-0378">Hydrolase</keyword>
<keyword evidence="2" id="KW-1185">Reference proteome</keyword>
<keyword evidence="1" id="KW-0255">Endonuclease</keyword>
<dbReference type="EMBL" id="JACSQP010000013">
    <property type="protein sequence ID" value="MBD7958818.1"/>
    <property type="molecule type" value="Genomic_DNA"/>
</dbReference>
<gene>
    <name evidence="1" type="ORF">H9651_14345</name>
</gene>
<evidence type="ECO:0000313" key="2">
    <source>
        <dbReference type="Proteomes" id="UP000648352"/>
    </source>
</evidence>
<organism evidence="1 2">
    <name type="scientific">Microbacterium pullorum</name>
    <dbReference type="NCBI Taxonomy" id="2762236"/>
    <lineage>
        <taxon>Bacteria</taxon>
        <taxon>Bacillati</taxon>
        <taxon>Actinomycetota</taxon>
        <taxon>Actinomycetes</taxon>
        <taxon>Micrococcales</taxon>
        <taxon>Microbacteriaceae</taxon>
        <taxon>Microbacterium</taxon>
    </lineage>
</organism>
<feature type="non-terminal residue" evidence="1">
    <location>
        <position position="1"/>
    </location>
</feature>
<proteinExistence type="predicted"/>
<name>A0ABR8S5R6_9MICO</name>
<comment type="caution">
    <text evidence="1">The sequence shown here is derived from an EMBL/GenBank/DDBJ whole genome shotgun (WGS) entry which is preliminary data.</text>
</comment>
<protein>
    <submittedName>
        <fullName evidence="1">HNH endonuclease</fullName>
    </submittedName>
</protein>
<reference evidence="1 2" key="1">
    <citation type="submission" date="2020-08" db="EMBL/GenBank/DDBJ databases">
        <title>A Genomic Blueprint of the Chicken Gut Microbiome.</title>
        <authorList>
            <person name="Gilroy R."/>
            <person name="Ravi A."/>
            <person name="Getino M."/>
            <person name="Pursley I."/>
            <person name="Horton D.L."/>
            <person name="Alikhan N.-F."/>
            <person name="Baker D."/>
            <person name="Gharbi K."/>
            <person name="Hall N."/>
            <person name="Watson M."/>
            <person name="Adriaenssens E.M."/>
            <person name="Foster-Nyarko E."/>
            <person name="Jarju S."/>
            <person name="Secka A."/>
            <person name="Antonio M."/>
            <person name="Oren A."/>
            <person name="Chaudhuri R."/>
            <person name="La Ragione R.M."/>
            <person name="Hildebrand F."/>
            <person name="Pallen M.J."/>
        </authorList>
    </citation>
    <scope>NUCLEOTIDE SEQUENCE [LARGE SCALE GENOMIC DNA]</scope>
    <source>
        <strain evidence="1 2">Sa4CUA7</strain>
    </source>
</reference>
<evidence type="ECO:0000313" key="1">
    <source>
        <dbReference type="EMBL" id="MBD7958818.1"/>
    </source>
</evidence>
<keyword evidence="1" id="KW-0540">Nuclease</keyword>